<evidence type="ECO:0000256" key="5">
    <source>
        <dbReference type="ARBA" id="ARBA00022989"/>
    </source>
</evidence>
<evidence type="ECO:0000259" key="12">
    <source>
        <dbReference type="PROSITE" id="PS51007"/>
    </source>
</evidence>
<dbReference type="SUPFAM" id="SSF46626">
    <property type="entry name" value="Cytochrome c"/>
    <property type="match status" value="1"/>
</dbReference>
<comment type="caution">
    <text evidence="13">The sequence shown here is derived from an EMBL/GenBank/DDBJ whole genome shotgun (WGS) entry which is preliminary data.</text>
</comment>
<evidence type="ECO:0000313" key="15">
    <source>
        <dbReference type="EMBL" id="CAL4759060.1"/>
    </source>
</evidence>
<feature type="domain" description="Cytochrome c" evidence="12">
    <location>
        <begin position="573"/>
        <end position="670"/>
    </location>
</feature>
<dbReference type="GO" id="GO:0005310">
    <property type="term" value="F:dicarboxylic acid transmembrane transporter activity"/>
    <property type="evidence" value="ECO:0007669"/>
    <property type="project" value="UniProtKB-ARBA"/>
</dbReference>
<comment type="subcellular location">
    <subcellularLocation>
        <location evidence="1">Membrane</location>
        <topology evidence="1">Multi-pass membrane protein</topology>
    </subcellularLocation>
</comment>
<feature type="transmembrane region" description="Helical" evidence="10">
    <location>
        <begin position="40"/>
        <end position="66"/>
    </location>
</feature>
<dbReference type="PANTHER" id="PTHR10283:SF82">
    <property type="entry name" value="SOLUTE CARRIER FAMILY 13 MEMBER 2"/>
    <property type="match status" value="1"/>
</dbReference>
<dbReference type="InterPro" id="IPR015943">
    <property type="entry name" value="WD40/YVTN_repeat-like_dom_sf"/>
</dbReference>
<feature type="transmembrane region" description="Helical" evidence="10">
    <location>
        <begin position="186"/>
        <end position="209"/>
    </location>
</feature>
<proteinExistence type="predicted"/>
<sequence length="1017" mass="107689">MAAVVAWMAAWWLTEAVPPAATGLLPLVLLPLLQLAPARGAGSVMSVAAAYGDSMIFLFLGGFLIALCIERSGLERRIALTIVGFVGDSPRQLVLGFMLATAALSMWMSNTATAMMMLPIGVSIIAQAQSKLSSRQVAPFAAALMLGIAYGANTGGFATLIGTPPNVVFKQIYIQQFGPEAPEISFGGWMLMTVPLSLALVFLGWIVLVRVMFPQRSGSLLGGQNAIVEQKQALGPLRPAEFRSGMIFLTTAILWITREPVAGVGWAPLMGLGRQLDGTRLVDDSTIAMAMAILCFVLPADRLGGPRLLDWETAARVPWGVLLMFGGGLALAQGMTSSGLAAFLGEQFGRELQGVSPLTMTAATAFAMTFLTELTSNLASTTMSLPILATVAVNVGCDPRLLMIAATISASCAFMLPVATPPNAIIYASGYVRLGDMVKAGLIMNLLGVVLVVTVLFTLGNVVLGIHPNELPAWAVTPPEASKSLNNRDFGAHASCRRLCRATSPGVTPARLTMKPSLGRSIADSLGGNGGFKFGKRQLPQSSDRMMKMFAGIVSLTIILAISFVAVAEEPAVENTGGKVSYYNQVRPILQAECQGCHQPARPGGGMVLTHYSSMLEPGDSEEPLFIAGKPDESLLIAQISGDAPLMPQEADPLSADQIELIRRWISEGAVDDSPASAAVVVDADHPPVYDQMPVVTALDFSPDGTLLAVSGNHEVLLHKADGSELVGRLIGLSSRIESLAFSPDGQRLAVTGGSPGRFGELQVWNVADRALLYSVSITFDTIYGASWSPDGKLIALGCGDNTIRALDSETGNQVLFQGAHADWVIDTVFSSDGSHLVSVSRDRSMKLTEVATERFVDNITSITPGALKGGLLAVDRRPEKDELLIGGADGVPKLYQMYRTQDRKIGDDYNLIRQYEAMPGRIFDVAFSRDGNHLVAASSANRAGEVRVYNTEDGKLVAKCEGQQGPVYAVSFQPDGKIVASAGFDGHVRLNDATTGALVREFVPVPMAPEAVAANE</sequence>
<dbReference type="InterPro" id="IPR001898">
    <property type="entry name" value="SLC13A/DASS"/>
</dbReference>
<dbReference type="Pfam" id="PF00400">
    <property type="entry name" value="WD40"/>
    <property type="match status" value="3"/>
</dbReference>
<feature type="transmembrane region" description="Helical" evidence="10">
    <location>
        <begin position="440"/>
        <end position="464"/>
    </location>
</feature>
<dbReference type="InterPro" id="IPR009056">
    <property type="entry name" value="Cyt_c-like_dom"/>
</dbReference>
<dbReference type="EMBL" id="CAMXCT010000001">
    <property type="protein sequence ID" value="CAI3971748.1"/>
    <property type="molecule type" value="Genomic_DNA"/>
</dbReference>
<dbReference type="Proteomes" id="UP001152797">
    <property type="component" value="Unassembled WGS sequence"/>
</dbReference>
<reference evidence="13" key="1">
    <citation type="submission" date="2022-10" db="EMBL/GenBank/DDBJ databases">
        <authorList>
            <person name="Chen Y."/>
            <person name="Dougan E. K."/>
            <person name="Chan C."/>
            <person name="Rhodes N."/>
            <person name="Thang M."/>
        </authorList>
    </citation>
    <scope>NUCLEOTIDE SEQUENCE</scope>
</reference>
<feature type="transmembrane region" description="Helical" evidence="10">
    <location>
        <begin position="78"/>
        <end position="100"/>
    </location>
</feature>
<dbReference type="PROSITE" id="PS51007">
    <property type="entry name" value="CYTC"/>
    <property type="match status" value="1"/>
</dbReference>
<dbReference type="CDD" id="cd00200">
    <property type="entry name" value="WD40"/>
    <property type="match status" value="1"/>
</dbReference>
<dbReference type="SMART" id="SM00320">
    <property type="entry name" value="WD40"/>
    <property type="match status" value="6"/>
</dbReference>
<evidence type="ECO:0000313" key="13">
    <source>
        <dbReference type="EMBL" id="CAI3971748.1"/>
    </source>
</evidence>
<protein>
    <submittedName>
        <fullName evidence="15">Sodium-dependent dicarboxylate transporter SdcS (Na(+)/dicarboxylate symporter)</fullName>
    </submittedName>
</protein>
<evidence type="ECO:0000256" key="11">
    <source>
        <dbReference type="SAM" id="SignalP"/>
    </source>
</evidence>
<name>A0A9P1FDA8_9DINO</name>
<evidence type="ECO:0000256" key="3">
    <source>
        <dbReference type="ARBA" id="ARBA00022692"/>
    </source>
</evidence>
<dbReference type="GO" id="GO:0020037">
    <property type="term" value="F:heme binding"/>
    <property type="evidence" value="ECO:0007669"/>
    <property type="project" value="InterPro"/>
</dbReference>
<feature type="transmembrane region" description="Helical" evidence="10">
    <location>
        <begin position="355"/>
        <end position="372"/>
    </location>
</feature>
<feature type="transmembrane region" description="Helical" evidence="10">
    <location>
        <begin position="319"/>
        <end position="343"/>
    </location>
</feature>
<dbReference type="NCBIfam" id="TIGR00785">
    <property type="entry name" value="dass"/>
    <property type="match status" value="1"/>
</dbReference>
<evidence type="ECO:0000256" key="4">
    <source>
        <dbReference type="ARBA" id="ARBA00022723"/>
    </source>
</evidence>
<dbReference type="PROSITE" id="PS50082">
    <property type="entry name" value="WD_REPEATS_2"/>
    <property type="match status" value="1"/>
</dbReference>
<dbReference type="GO" id="GO:0015556">
    <property type="term" value="F:C4-dicarboxylate transmembrane transporter activity"/>
    <property type="evidence" value="ECO:0007669"/>
    <property type="project" value="UniProtKB-ARBA"/>
</dbReference>
<dbReference type="InterPro" id="IPR036909">
    <property type="entry name" value="Cyt_c-like_dom_sf"/>
</dbReference>
<dbReference type="GO" id="GO:0005886">
    <property type="term" value="C:plasma membrane"/>
    <property type="evidence" value="ECO:0007669"/>
    <property type="project" value="TreeGrafter"/>
</dbReference>
<keyword evidence="16" id="KW-1185">Reference proteome</keyword>
<dbReference type="GO" id="GO:0046872">
    <property type="term" value="F:metal ion binding"/>
    <property type="evidence" value="ECO:0007669"/>
    <property type="project" value="UniProtKB-KW"/>
</dbReference>
<evidence type="ECO:0000256" key="9">
    <source>
        <dbReference type="PROSITE-ProRule" id="PRU00433"/>
    </source>
</evidence>
<evidence type="ECO:0000256" key="6">
    <source>
        <dbReference type="ARBA" id="ARBA00023004"/>
    </source>
</evidence>
<dbReference type="InterPro" id="IPR001680">
    <property type="entry name" value="WD40_rpt"/>
</dbReference>
<dbReference type="InterPro" id="IPR011429">
    <property type="entry name" value="Cyt_c_Planctomycete-type"/>
</dbReference>
<dbReference type="Gene3D" id="2.130.10.10">
    <property type="entry name" value="YVTN repeat-like/Quinoprotein amine dehydrogenase"/>
    <property type="match status" value="2"/>
</dbReference>
<dbReference type="CDD" id="cd01115">
    <property type="entry name" value="SLC13_permease"/>
    <property type="match status" value="1"/>
</dbReference>
<dbReference type="SUPFAM" id="SSF50978">
    <property type="entry name" value="WD40 repeat-like"/>
    <property type="match status" value="1"/>
</dbReference>
<keyword evidence="11" id="KW-0732">Signal</keyword>
<feature type="repeat" description="WD" evidence="8">
    <location>
        <begin position="961"/>
        <end position="1002"/>
    </location>
</feature>
<dbReference type="OrthoDB" id="421860at2759"/>
<keyword evidence="4 9" id="KW-0479">Metal-binding</keyword>
<dbReference type="Pfam" id="PF12894">
    <property type="entry name" value="ANAPC4_WD40"/>
    <property type="match status" value="1"/>
</dbReference>
<feature type="transmembrane region" description="Helical" evidence="10">
    <location>
        <begin position="106"/>
        <end position="125"/>
    </location>
</feature>
<dbReference type="InterPro" id="IPR036322">
    <property type="entry name" value="WD40_repeat_dom_sf"/>
</dbReference>
<keyword evidence="6 9" id="KW-0408">Iron</keyword>
<dbReference type="EMBL" id="CAMXCT020000001">
    <property type="protein sequence ID" value="CAL1125123.1"/>
    <property type="molecule type" value="Genomic_DNA"/>
</dbReference>
<keyword evidence="8" id="KW-0853">WD repeat</keyword>
<reference evidence="14" key="2">
    <citation type="submission" date="2024-04" db="EMBL/GenBank/DDBJ databases">
        <authorList>
            <person name="Chen Y."/>
            <person name="Shah S."/>
            <person name="Dougan E. K."/>
            <person name="Thang M."/>
            <person name="Chan C."/>
        </authorList>
    </citation>
    <scope>NUCLEOTIDE SEQUENCE [LARGE SCALE GENOMIC DNA]</scope>
</reference>
<feature type="transmembrane region" description="Helical" evidence="10">
    <location>
        <begin position="402"/>
        <end position="420"/>
    </location>
</feature>
<feature type="transmembrane region" description="Helical" evidence="10">
    <location>
        <begin position="137"/>
        <end position="161"/>
    </location>
</feature>
<feature type="signal peptide" evidence="11">
    <location>
        <begin position="1"/>
        <end position="16"/>
    </location>
</feature>
<dbReference type="AlphaFoldDB" id="A0A9P1FDA8"/>
<keyword evidence="5 10" id="KW-1133">Transmembrane helix</keyword>
<evidence type="ECO:0000313" key="14">
    <source>
        <dbReference type="EMBL" id="CAL1125123.1"/>
    </source>
</evidence>
<dbReference type="Pfam" id="PF07635">
    <property type="entry name" value="PSCyt1"/>
    <property type="match status" value="1"/>
</dbReference>
<dbReference type="GO" id="GO:0009055">
    <property type="term" value="F:electron transfer activity"/>
    <property type="evidence" value="ECO:0007669"/>
    <property type="project" value="InterPro"/>
</dbReference>
<dbReference type="EMBL" id="CAMXCT030000001">
    <property type="protein sequence ID" value="CAL4759060.1"/>
    <property type="molecule type" value="Genomic_DNA"/>
</dbReference>
<evidence type="ECO:0000256" key="2">
    <source>
        <dbReference type="ARBA" id="ARBA00022617"/>
    </source>
</evidence>
<keyword evidence="2 9" id="KW-0349">Heme</keyword>
<evidence type="ECO:0000256" key="8">
    <source>
        <dbReference type="PROSITE-ProRule" id="PRU00221"/>
    </source>
</evidence>
<dbReference type="InterPro" id="IPR024977">
    <property type="entry name" value="Apc4-like_WD40_dom"/>
</dbReference>
<keyword evidence="7 10" id="KW-0472">Membrane</keyword>
<dbReference type="Pfam" id="PF00939">
    <property type="entry name" value="Na_sulph_symp"/>
    <property type="match status" value="1"/>
</dbReference>
<evidence type="ECO:0000313" key="16">
    <source>
        <dbReference type="Proteomes" id="UP001152797"/>
    </source>
</evidence>
<gene>
    <name evidence="13" type="ORF">C1SCF055_LOCUS338</name>
</gene>
<accession>A0A9P1FDA8</accession>
<evidence type="ECO:0000256" key="10">
    <source>
        <dbReference type="SAM" id="Phobius"/>
    </source>
</evidence>
<keyword evidence="3 10" id="KW-0812">Transmembrane</keyword>
<dbReference type="PANTHER" id="PTHR10283">
    <property type="entry name" value="SOLUTE CARRIER FAMILY 13 MEMBER"/>
    <property type="match status" value="1"/>
</dbReference>
<evidence type="ECO:0000256" key="7">
    <source>
        <dbReference type="ARBA" id="ARBA00023136"/>
    </source>
</evidence>
<feature type="transmembrane region" description="Helical" evidence="10">
    <location>
        <begin position="546"/>
        <end position="567"/>
    </location>
</feature>
<evidence type="ECO:0000256" key="1">
    <source>
        <dbReference type="ARBA" id="ARBA00004141"/>
    </source>
</evidence>
<feature type="chain" id="PRO_5043271754" evidence="11">
    <location>
        <begin position="17"/>
        <end position="1017"/>
    </location>
</feature>
<organism evidence="13">
    <name type="scientific">Cladocopium goreaui</name>
    <dbReference type="NCBI Taxonomy" id="2562237"/>
    <lineage>
        <taxon>Eukaryota</taxon>
        <taxon>Sar</taxon>
        <taxon>Alveolata</taxon>
        <taxon>Dinophyceae</taxon>
        <taxon>Suessiales</taxon>
        <taxon>Symbiodiniaceae</taxon>
        <taxon>Cladocopium</taxon>
    </lineage>
</organism>